<organism evidence="2 3">
    <name type="scientific">Colletotrichum phormii</name>
    <dbReference type="NCBI Taxonomy" id="359342"/>
    <lineage>
        <taxon>Eukaryota</taxon>
        <taxon>Fungi</taxon>
        <taxon>Dikarya</taxon>
        <taxon>Ascomycota</taxon>
        <taxon>Pezizomycotina</taxon>
        <taxon>Sordariomycetes</taxon>
        <taxon>Hypocreomycetidae</taxon>
        <taxon>Glomerellales</taxon>
        <taxon>Glomerellaceae</taxon>
        <taxon>Colletotrichum</taxon>
        <taxon>Colletotrichum acutatum species complex</taxon>
    </lineage>
</organism>
<dbReference type="AlphaFoldDB" id="A0AAJ0EDG1"/>
<dbReference type="GeneID" id="85480172"/>
<feature type="compositionally biased region" description="Low complexity" evidence="1">
    <location>
        <begin position="99"/>
        <end position="122"/>
    </location>
</feature>
<feature type="compositionally biased region" description="Polar residues" evidence="1">
    <location>
        <begin position="137"/>
        <end position="161"/>
    </location>
</feature>
<dbReference type="EMBL" id="JAHMHQ010000013">
    <property type="protein sequence ID" value="KAK1634989.1"/>
    <property type="molecule type" value="Genomic_DNA"/>
</dbReference>
<evidence type="ECO:0000256" key="1">
    <source>
        <dbReference type="SAM" id="MobiDB-lite"/>
    </source>
</evidence>
<accession>A0AAJ0EDG1</accession>
<comment type="caution">
    <text evidence="2">The sequence shown here is derived from an EMBL/GenBank/DDBJ whole genome shotgun (WGS) entry which is preliminary data.</text>
</comment>
<dbReference type="Proteomes" id="UP001243989">
    <property type="component" value="Unassembled WGS sequence"/>
</dbReference>
<protein>
    <submittedName>
        <fullName evidence="2">Uncharacterized protein</fullName>
    </submittedName>
</protein>
<evidence type="ECO:0000313" key="3">
    <source>
        <dbReference type="Proteomes" id="UP001243989"/>
    </source>
</evidence>
<name>A0AAJ0EDG1_9PEZI</name>
<feature type="compositionally biased region" description="Basic and acidic residues" evidence="1">
    <location>
        <begin position="162"/>
        <end position="191"/>
    </location>
</feature>
<evidence type="ECO:0000313" key="2">
    <source>
        <dbReference type="EMBL" id="KAK1634989.1"/>
    </source>
</evidence>
<reference evidence="2" key="1">
    <citation type="submission" date="2021-06" db="EMBL/GenBank/DDBJ databases">
        <title>Comparative genomics, transcriptomics and evolutionary studies reveal genomic signatures of adaptation to plant cell wall in hemibiotrophic fungi.</title>
        <authorList>
            <consortium name="DOE Joint Genome Institute"/>
            <person name="Baroncelli R."/>
            <person name="Diaz J.F."/>
            <person name="Benocci T."/>
            <person name="Peng M."/>
            <person name="Battaglia E."/>
            <person name="Haridas S."/>
            <person name="Andreopoulos W."/>
            <person name="Labutti K."/>
            <person name="Pangilinan J."/>
            <person name="Floch G.L."/>
            <person name="Makela M.R."/>
            <person name="Henrissat B."/>
            <person name="Grigoriev I.V."/>
            <person name="Crouch J.A."/>
            <person name="De Vries R.P."/>
            <person name="Sukno S.A."/>
            <person name="Thon M.R."/>
        </authorList>
    </citation>
    <scope>NUCLEOTIDE SEQUENCE</scope>
    <source>
        <strain evidence="2">CBS 102054</strain>
    </source>
</reference>
<dbReference type="RefSeq" id="XP_060443596.1">
    <property type="nucleotide sequence ID" value="XM_060595310.1"/>
</dbReference>
<gene>
    <name evidence="2" type="ORF">BDP81DRAFT_491380</name>
</gene>
<sequence>MQLKNLLPAGFLLPSFFDKAEKAKEHPEGHITTTNTKQVELGDVMFFRQDLDDLKRLLATIGSDAITIKKLPKTDVIIVKRTANSDNNDVDAAATATISSTSPTTTTTSTSSASSASVPDASDVSEEMKMSAEVESPISSTLPTSLGPNIPSTPLPDTTVSSEDKKTLSDEEEAVKPDLGKNNITDEHDIAPETQPVQLSTRDTKSRAPGVFPWRSKLCRCVSIGAIFGNKDDRLPEFDEPLPAYSEGISIFNWGNSVCKCVPMDDAFGDHTIALDVAIESIE</sequence>
<keyword evidence="3" id="KW-1185">Reference proteome</keyword>
<feature type="region of interest" description="Disordered" evidence="1">
    <location>
        <begin position="99"/>
        <end position="206"/>
    </location>
</feature>
<proteinExistence type="predicted"/>